<evidence type="ECO:0000256" key="5">
    <source>
        <dbReference type="RuleBase" id="RU004508"/>
    </source>
</evidence>
<dbReference type="GO" id="GO:0019180">
    <property type="term" value="F:dTDP-4-amino-4,6-dideoxygalactose transaminase activity"/>
    <property type="evidence" value="ECO:0007669"/>
    <property type="project" value="TreeGrafter"/>
</dbReference>
<dbReference type="Proteomes" id="UP000005459">
    <property type="component" value="Unassembled WGS sequence"/>
</dbReference>
<dbReference type="InterPro" id="IPR000653">
    <property type="entry name" value="DegT/StrS_aminotransferase"/>
</dbReference>
<dbReference type="GO" id="GO:0000271">
    <property type="term" value="P:polysaccharide biosynthetic process"/>
    <property type="evidence" value="ECO:0007669"/>
    <property type="project" value="TreeGrafter"/>
</dbReference>
<comment type="similarity">
    <text evidence="2 5">Belongs to the DegT/DnrJ/EryC1 family.</text>
</comment>
<dbReference type="OrthoDB" id="9804264at2"/>
<evidence type="ECO:0000256" key="3">
    <source>
        <dbReference type="PIRSR" id="PIRSR000390-1"/>
    </source>
</evidence>
<dbReference type="EMBL" id="AFWV01000004">
    <property type="protein sequence ID" value="EGV19348.1"/>
    <property type="molecule type" value="Genomic_DNA"/>
</dbReference>
<dbReference type="STRING" id="768671.ThimaDRAFT_1492"/>
<dbReference type="PANTHER" id="PTHR30244:SF34">
    <property type="entry name" value="DTDP-4-AMINO-4,6-DIDEOXYGALACTOSE TRANSAMINASE"/>
    <property type="match status" value="1"/>
</dbReference>
<sequence length="377" mass="41398">MIPFNRPHLVGKELWYIAQAHAKGQMAGDGSFTKQSQAWLEQRTGCRKALLTHSCTAALEMAAILADIQPGDEVILPSYTFVSTANAFVLRGAVPVFVDIRPDTLNLDERLIESAITPRTRAVVPVHYGGVGCAMDVILNLAERHGLLVIEDAAQGVMASYQGRPLGSIGHLGTLSFHETKNIISGEGGALLINDSTLAERAEIIREKGTNRSQFFRGQVDKYTWVDIGSSYLPGEIIAAFLWAQMEEADTITARRLAIWERYHAAFESLERAGRVRRPVIPQGCGHNAHLYSLLLQDLDDRTAFIDAMKQSGIHCVFHYVPLHSAPHGQVVGRTAGNLPVTDDLADRLVRLPLWLGLEDQQEQVIAAALALLENAR</sequence>
<organism evidence="6 7">
    <name type="scientific">Thiocapsa marina 5811</name>
    <dbReference type="NCBI Taxonomy" id="768671"/>
    <lineage>
        <taxon>Bacteria</taxon>
        <taxon>Pseudomonadati</taxon>
        <taxon>Pseudomonadota</taxon>
        <taxon>Gammaproteobacteria</taxon>
        <taxon>Chromatiales</taxon>
        <taxon>Chromatiaceae</taxon>
        <taxon>Thiocapsa</taxon>
    </lineage>
</organism>
<dbReference type="RefSeq" id="WP_007192369.1">
    <property type="nucleotide sequence ID" value="NZ_AFWV01000004.1"/>
</dbReference>
<dbReference type="eggNOG" id="COG0399">
    <property type="taxonomic scope" value="Bacteria"/>
</dbReference>
<dbReference type="FunFam" id="3.40.640.10:FF:000037">
    <property type="entry name" value="dTDP-4-amino-4,6-dideoxygalactose transaminase"/>
    <property type="match status" value="1"/>
</dbReference>
<dbReference type="Gene3D" id="3.40.640.10">
    <property type="entry name" value="Type I PLP-dependent aspartate aminotransferase-like (Major domain)"/>
    <property type="match status" value="1"/>
</dbReference>
<dbReference type="InterPro" id="IPR012749">
    <property type="entry name" value="WecE-like"/>
</dbReference>
<dbReference type="NCBIfam" id="NF008687">
    <property type="entry name" value="PRK11706.1"/>
    <property type="match status" value="1"/>
</dbReference>
<dbReference type="AlphaFoldDB" id="F9U990"/>
<evidence type="ECO:0000313" key="6">
    <source>
        <dbReference type="EMBL" id="EGV19348.1"/>
    </source>
</evidence>
<dbReference type="GO" id="GO:0030170">
    <property type="term" value="F:pyridoxal phosphate binding"/>
    <property type="evidence" value="ECO:0007669"/>
    <property type="project" value="TreeGrafter"/>
</dbReference>
<feature type="modified residue" description="N6-(pyridoxal phosphate)lysine" evidence="4">
    <location>
        <position position="181"/>
    </location>
</feature>
<dbReference type="NCBIfam" id="TIGR02379">
    <property type="entry name" value="ECA_wecE"/>
    <property type="match status" value="1"/>
</dbReference>
<evidence type="ECO:0000256" key="2">
    <source>
        <dbReference type="ARBA" id="ARBA00037999"/>
    </source>
</evidence>
<dbReference type="CDD" id="cd00616">
    <property type="entry name" value="AHBA_syn"/>
    <property type="match status" value="1"/>
</dbReference>
<keyword evidence="1 4" id="KW-0663">Pyridoxal phosphate</keyword>
<protein>
    <submittedName>
        <fullName evidence="6">TDP-4-keto-6-deoxy-D-glucose transaminase</fullName>
    </submittedName>
</protein>
<proteinExistence type="inferred from homology"/>
<dbReference type="Pfam" id="PF01041">
    <property type="entry name" value="DegT_DnrJ_EryC1"/>
    <property type="match status" value="1"/>
</dbReference>
<name>F9U990_9GAMM</name>
<dbReference type="InterPro" id="IPR015424">
    <property type="entry name" value="PyrdxlP-dep_Trfase"/>
</dbReference>
<dbReference type="PANTHER" id="PTHR30244">
    <property type="entry name" value="TRANSAMINASE"/>
    <property type="match status" value="1"/>
</dbReference>
<dbReference type="PATRIC" id="fig|768671.3.peg.1596"/>
<feature type="active site" description="Proton acceptor" evidence="3">
    <location>
        <position position="181"/>
    </location>
</feature>
<dbReference type="InterPro" id="IPR015421">
    <property type="entry name" value="PyrdxlP-dep_Trfase_major"/>
</dbReference>
<reference evidence="6 7" key="1">
    <citation type="submission" date="2011-06" db="EMBL/GenBank/DDBJ databases">
        <title>The draft genome of Thiocapsa marina 5811.</title>
        <authorList>
            <consortium name="US DOE Joint Genome Institute (JGI-PGF)"/>
            <person name="Lucas S."/>
            <person name="Han J."/>
            <person name="Cheng J.-F."/>
            <person name="Goodwin L."/>
            <person name="Pitluck S."/>
            <person name="Peters L."/>
            <person name="Land M.L."/>
            <person name="Hauser L."/>
            <person name="Vogl K."/>
            <person name="Liu Z."/>
            <person name="Imhoff J."/>
            <person name="Thiel V."/>
            <person name="Frigaard N.-U."/>
            <person name="Bryant D."/>
            <person name="Woyke T.J."/>
        </authorList>
    </citation>
    <scope>NUCLEOTIDE SEQUENCE [LARGE SCALE GENOMIC DNA]</scope>
    <source>
        <strain evidence="6 7">5811</strain>
    </source>
</reference>
<evidence type="ECO:0000256" key="4">
    <source>
        <dbReference type="PIRSR" id="PIRSR000390-2"/>
    </source>
</evidence>
<keyword evidence="7" id="KW-1185">Reference proteome</keyword>
<accession>F9U990</accession>
<dbReference type="SUPFAM" id="SSF53383">
    <property type="entry name" value="PLP-dependent transferases"/>
    <property type="match status" value="1"/>
</dbReference>
<gene>
    <name evidence="6" type="ORF">ThimaDRAFT_1492</name>
</gene>
<dbReference type="PIRSF" id="PIRSF000390">
    <property type="entry name" value="PLP_StrS"/>
    <property type="match status" value="1"/>
</dbReference>
<evidence type="ECO:0000313" key="7">
    <source>
        <dbReference type="Proteomes" id="UP000005459"/>
    </source>
</evidence>
<evidence type="ECO:0000256" key="1">
    <source>
        <dbReference type="ARBA" id="ARBA00022898"/>
    </source>
</evidence>